<feature type="binding site" evidence="6">
    <location>
        <position position="133"/>
    </location>
    <ligand>
        <name>biotin</name>
        <dbReference type="ChEBI" id="CHEBI:57586"/>
    </ligand>
</feature>
<evidence type="ECO:0000313" key="8">
    <source>
        <dbReference type="EMBL" id="MET4756825.1"/>
    </source>
</evidence>
<dbReference type="Gene3D" id="2.30.30.100">
    <property type="match status" value="1"/>
</dbReference>
<dbReference type="InterPro" id="IPR045864">
    <property type="entry name" value="aa-tRNA-synth_II/BPL/LPL"/>
</dbReference>
<dbReference type="Gene3D" id="3.30.930.10">
    <property type="entry name" value="Bira Bifunctional Protein, Domain 2"/>
    <property type="match status" value="1"/>
</dbReference>
<evidence type="ECO:0000259" key="7">
    <source>
        <dbReference type="PROSITE" id="PS51733"/>
    </source>
</evidence>
<dbReference type="PANTHER" id="PTHR12835">
    <property type="entry name" value="BIOTIN PROTEIN LIGASE"/>
    <property type="match status" value="1"/>
</dbReference>
<keyword evidence="9" id="KW-1185">Reference proteome</keyword>
<protein>
    <recommendedName>
        <fullName evidence="6">Bifunctional ligase/repressor BirA</fullName>
    </recommendedName>
    <alternativeName>
        <fullName evidence="6">Biotin operon repressor</fullName>
    </alternativeName>
    <alternativeName>
        <fullName evidence="6">Biotin--[acetyl-CoA-carboxylase] ligase</fullName>
        <ecNumber evidence="6">6.3.4.15</ecNumber>
    </alternativeName>
    <alternativeName>
        <fullName evidence="6">Biotin--protein ligase</fullName>
    </alternativeName>
    <alternativeName>
        <fullName evidence="6">Biotin-[acetyl-CoA carboxylase] synthetase</fullName>
    </alternativeName>
</protein>
<comment type="caution">
    <text evidence="8">The sequence shown here is derived from an EMBL/GenBank/DDBJ whole genome shotgun (WGS) entry which is preliminary data.</text>
</comment>
<feature type="binding site" evidence="6">
    <location>
        <begin position="109"/>
        <end position="111"/>
    </location>
    <ligand>
        <name>biotin</name>
        <dbReference type="ChEBI" id="CHEBI:57586"/>
    </ligand>
</feature>
<proteinExistence type="inferred from homology"/>
<evidence type="ECO:0000256" key="2">
    <source>
        <dbReference type="ARBA" id="ARBA00022741"/>
    </source>
</evidence>
<feature type="domain" description="BPL/LPL catalytic" evidence="7">
    <location>
        <begin position="102"/>
        <end position="276"/>
    </location>
</feature>
<dbReference type="EC" id="6.3.4.15" evidence="6"/>
<dbReference type="SUPFAM" id="SSF46785">
    <property type="entry name" value="Winged helix' DNA-binding domain"/>
    <property type="match status" value="1"/>
</dbReference>
<evidence type="ECO:0000256" key="1">
    <source>
        <dbReference type="ARBA" id="ARBA00022598"/>
    </source>
</evidence>
<dbReference type="PROSITE" id="PS51733">
    <property type="entry name" value="BPL_LPL_CATALYTIC"/>
    <property type="match status" value="1"/>
</dbReference>
<dbReference type="Pfam" id="PF02237">
    <property type="entry name" value="BPL_C"/>
    <property type="match status" value="1"/>
</dbReference>
<dbReference type="InterPro" id="IPR036388">
    <property type="entry name" value="WH-like_DNA-bd_sf"/>
</dbReference>
<feature type="DNA-binding region" description="H-T-H motif" evidence="6">
    <location>
        <begin position="37"/>
        <end position="56"/>
    </location>
</feature>
<organism evidence="8 9">
    <name type="scientific">Endozoicomonas lisbonensis</name>
    <dbReference type="NCBI Taxonomy" id="3120522"/>
    <lineage>
        <taxon>Bacteria</taxon>
        <taxon>Pseudomonadati</taxon>
        <taxon>Pseudomonadota</taxon>
        <taxon>Gammaproteobacteria</taxon>
        <taxon>Oceanospirillales</taxon>
        <taxon>Endozoicomonadaceae</taxon>
        <taxon>Endozoicomonas</taxon>
    </lineage>
</organism>
<keyword evidence="6" id="KW-0805">Transcription regulation</keyword>
<feature type="binding site" evidence="6">
    <location>
        <begin position="137"/>
        <end position="139"/>
    </location>
    <ligand>
        <name>biotin</name>
        <dbReference type="ChEBI" id="CHEBI:57586"/>
    </ligand>
</feature>
<dbReference type="InterPro" id="IPR030855">
    <property type="entry name" value="Bifunct_BirA"/>
</dbReference>
<evidence type="ECO:0000256" key="4">
    <source>
        <dbReference type="ARBA" id="ARBA00023267"/>
    </source>
</evidence>
<name>A0ABV2SGE4_9GAMM</name>
<dbReference type="Pfam" id="PF08279">
    <property type="entry name" value="HTH_11"/>
    <property type="match status" value="1"/>
</dbReference>
<keyword evidence="6" id="KW-0238">DNA-binding</keyword>
<keyword evidence="2 6" id="KW-0547">Nucleotide-binding</keyword>
<comment type="similarity">
    <text evidence="6">Belongs to the biotin--protein ligase family.</text>
</comment>
<dbReference type="InterPro" id="IPR004143">
    <property type="entry name" value="BPL_LPL_catalytic"/>
</dbReference>
<dbReference type="SUPFAM" id="SSF55681">
    <property type="entry name" value="Class II aaRS and biotin synthetases"/>
    <property type="match status" value="1"/>
</dbReference>
<keyword evidence="6" id="KW-0804">Transcription</keyword>
<keyword evidence="1 6" id="KW-0436">Ligase</keyword>
<evidence type="ECO:0000256" key="3">
    <source>
        <dbReference type="ARBA" id="ARBA00022840"/>
    </source>
</evidence>
<dbReference type="Pfam" id="PF03099">
    <property type="entry name" value="BPL_LplA_LipB"/>
    <property type="match status" value="1"/>
</dbReference>
<dbReference type="InterPro" id="IPR036390">
    <property type="entry name" value="WH_DNA-bd_sf"/>
</dbReference>
<evidence type="ECO:0000256" key="5">
    <source>
        <dbReference type="ARBA" id="ARBA00047846"/>
    </source>
</evidence>
<dbReference type="GO" id="GO:0004077">
    <property type="term" value="F:biotin--[biotin carboxyl-carrier protein] ligase activity"/>
    <property type="evidence" value="ECO:0007669"/>
    <property type="project" value="UniProtKB-EC"/>
</dbReference>
<dbReference type="EMBL" id="JBEWTB010000002">
    <property type="protein sequence ID" value="MET4756825.1"/>
    <property type="molecule type" value="Genomic_DNA"/>
</dbReference>
<gene>
    <name evidence="6" type="primary">birA</name>
    <name evidence="8" type="ORF">V5J35_002017</name>
</gene>
<dbReference type="Proteomes" id="UP001549366">
    <property type="component" value="Unassembled WGS sequence"/>
</dbReference>
<dbReference type="NCBIfam" id="NF008847">
    <property type="entry name" value="PRK11886.1-2"/>
    <property type="match status" value="1"/>
</dbReference>
<dbReference type="Gene3D" id="1.10.10.10">
    <property type="entry name" value="Winged helix-like DNA-binding domain superfamily/Winged helix DNA-binding domain"/>
    <property type="match status" value="1"/>
</dbReference>
<dbReference type="SUPFAM" id="SSF50037">
    <property type="entry name" value="C-terminal domain of transcriptional repressors"/>
    <property type="match status" value="1"/>
</dbReference>
<accession>A0ABV2SGE4</accession>
<keyword evidence="4 6" id="KW-0092">Biotin</keyword>
<dbReference type="InterPro" id="IPR004408">
    <property type="entry name" value="Biotin_CoA_COase_ligase"/>
</dbReference>
<keyword evidence="6" id="KW-0678">Repressor</keyword>
<dbReference type="InterPro" id="IPR008988">
    <property type="entry name" value="Transcriptional_repressor_C"/>
</dbReference>
<feature type="binding site" evidence="6">
    <location>
        <position position="204"/>
    </location>
    <ligand>
        <name>biotin</name>
        <dbReference type="ChEBI" id="CHEBI:57586"/>
    </ligand>
</feature>
<evidence type="ECO:0000256" key="6">
    <source>
        <dbReference type="HAMAP-Rule" id="MF_00978"/>
    </source>
</evidence>
<dbReference type="HAMAP" id="MF_00978">
    <property type="entry name" value="Bifunct_BirA"/>
    <property type="match status" value="1"/>
</dbReference>
<sequence>MIFEREDRKTYHAGRIELGLSMEKLLSLLADGHFHSGEELGEVLGISRAAVWKKLKALEGLGLSLDSVRGKGYRLGQGIELLDQARIEAELDRALSKSIKLHTCFSTSSTNDLVKELSDGQPGNLTFCLAEHQTSGRGRRGRTWVSPFGSTISMSANWRISEGTASLEGLSLAVGLAVLKALEANGARNLELKWPNDVLWQGKKLSGILLEVHGDPTGECDVIIGIGINIKLSEEQRKGIGQPAVDLYQVCGKTVSRNAVVAQLINTLSHMLEGFSHGGFALYKDQWSEHNAFRGQEVTIETAGRKERGLNAGVNEQGGLLIETETGIKVFNGGEVSLRKS</sequence>
<comment type="function">
    <text evidence="6">Acts both as a biotin--[acetyl-CoA-carboxylase] ligase and a biotin-operon repressor. In the presence of ATP, BirA activates biotin to form the BirA-biotinyl-5'-adenylate (BirA-bio-5'-AMP or holoBirA) complex. HoloBirA can either transfer the biotinyl moiety to the biotin carboxyl carrier protein (BCCP) subunit of acetyl-CoA carboxylase, or bind to the biotin operator site and inhibit transcription of the operon.</text>
</comment>
<reference evidence="8 9" key="1">
    <citation type="submission" date="2024-06" db="EMBL/GenBank/DDBJ databases">
        <title>Genomic Encyclopedia of Type Strains, Phase V (KMG-V): Genome sequencing to study the core and pangenomes of soil and plant-associated prokaryotes.</title>
        <authorList>
            <person name="Whitman W."/>
        </authorList>
    </citation>
    <scope>NUCLEOTIDE SEQUENCE [LARGE SCALE GENOMIC DNA]</scope>
    <source>
        <strain evidence="8 9">NE40</strain>
    </source>
</reference>
<keyword evidence="3 6" id="KW-0067">ATP-binding</keyword>
<dbReference type="InterPro" id="IPR003142">
    <property type="entry name" value="BPL_C"/>
</dbReference>
<evidence type="ECO:0000313" key="9">
    <source>
        <dbReference type="Proteomes" id="UP001549366"/>
    </source>
</evidence>
<dbReference type="CDD" id="cd16442">
    <property type="entry name" value="BPL"/>
    <property type="match status" value="1"/>
</dbReference>
<dbReference type="NCBIfam" id="TIGR00121">
    <property type="entry name" value="birA_ligase"/>
    <property type="match status" value="1"/>
</dbReference>
<dbReference type="PANTHER" id="PTHR12835:SF5">
    <property type="entry name" value="BIOTIN--PROTEIN LIGASE"/>
    <property type="match status" value="1"/>
</dbReference>
<comment type="catalytic activity">
    <reaction evidence="5 6">
        <text>biotin + L-lysyl-[protein] + ATP = N(6)-biotinyl-L-lysyl-[protein] + AMP + diphosphate + H(+)</text>
        <dbReference type="Rhea" id="RHEA:11756"/>
        <dbReference type="Rhea" id="RHEA-COMP:9752"/>
        <dbReference type="Rhea" id="RHEA-COMP:10505"/>
        <dbReference type="ChEBI" id="CHEBI:15378"/>
        <dbReference type="ChEBI" id="CHEBI:29969"/>
        <dbReference type="ChEBI" id="CHEBI:30616"/>
        <dbReference type="ChEBI" id="CHEBI:33019"/>
        <dbReference type="ChEBI" id="CHEBI:57586"/>
        <dbReference type="ChEBI" id="CHEBI:83144"/>
        <dbReference type="ChEBI" id="CHEBI:456215"/>
        <dbReference type="EC" id="6.3.4.15"/>
    </reaction>
</comment>
<dbReference type="InterPro" id="IPR013196">
    <property type="entry name" value="HTH_11"/>
</dbReference>